<protein>
    <submittedName>
        <fullName evidence="2">Uncharacterized protein</fullName>
    </submittedName>
</protein>
<sequence length="169" mass="18554">MTRHRLPTQPLASTRNAGLRTVQDLRLPSEASPGTVVTVPRPLRWLQTTWSSLPTLPRHLPSFLLFATTSLAAPHPVQSAAYTVTVATIVEPHVAVRITTETTPAYDSQGLATFPDRLFYGRPWTCILAARRLRHLDDSSTLLGTGSNEIPREAPVLSPHEALPRPLSL</sequence>
<proteinExistence type="predicted"/>
<accession>A0A2H3CS35</accession>
<evidence type="ECO:0000256" key="1">
    <source>
        <dbReference type="SAM" id="MobiDB-lite"/>
    </source>
</evidence>
<dbReference type="InParanoid" id="A0A2H3CS35"/>
<name>A0A2H3CS35_ARMGA</name>
<feature type="region of interest" description="Disordered" evidence="1">
    <location>
        <begin position="1"/>
        <end position="20"/>
    </location>
</feature>
<organism evidence="2 3">
    <name type="scientific">Armillaria gallica</name>
    <name type="common">Bulbous honey fungus</name>
    <name type="synonym">Armillaria bulbosa</name>
    <dbReference type="NCBI Taxonomy" id="47427"/>
    <lineage>
        <taxon>Eukaryota</taxon>
        <taxon>Fungi</taxon>
        <taxon>Dikarya</taxon>
        <taxon>Basidiomycota</taxon>
        <taxon>Agaricomycotina</taxon>
        <taxon>Agaricomycetes</taxon>
        <taxon>Agaricomycetidae</taxon>
        <taxon>Agaricales</taxon>
        <taxon>Marasmiineae</taxon>
        <taxon>Physalacriaceae</taxon>
        <taxon>Armillaria</taxon>
    </lineage>
</organism>
<reference evidence="3" key="1">
    <citation type="journal article" date="2017" name="Nat. Ecol. Evol.">
        <title>Genome expansion and lineage-specific genetic innovations in the forest pathogenic fungi Armillaria.</title>
        <authorList>
            <person name="Sipos G."/>
            <person name="Prasanna A.N."/>
            <person name="Walter M.C."/>
            <person name="O'Connor E."/>
            <person name="Balint B."/>
            <person name="Krizsan K."/>
            <person name="Kiss B."/>
            <person name="Hess J."/>
            <person name="Varga T."/>
            <person name="Slot J."/>
            <person name="Riley R."/>
            <person name="Boka B."/>
            <person name="Rigling D."/>
            <person name="Barry K."/>
            <person name="Lee J."/>
            <person name="Mihaltcheva S."/>
            <person name="LaButti K."/>
            <person name="Lipzen A."/>
            <person name="Waldron R."/>
            <person name="Moloney N.M."/>
            <person name="Sperisen C."/>
            <person name="Kredics L."/>
            <person name="Vagvoelgyi C."/>
            <person name="Patrignani A."/>
            <person name="Fitzpatrick D."/>
            <person name="Nagy I."/>
            <person name="Doyle S."/>
            <person name="Anderson J.B."/>
            <person name="Grigoriev I.V."/>
            <person name="Gueldener U."/>
            <person name="Muensterkoetter M."/>
            <person name="Nagy L.G."/>
        </authorList>
    </citation>
    <scope>NUCLEOTIDE SEQUENCE [LARGE SCALE GENOMIC DNA]</scope>
    <source>
        <strain evidence="3">Ar21-2</strain>
    </source>
</reference>
<dbReference type="Proteomes" id="UP000217790">
    <property type="component" value="Unassembled WGS sequence"/>
</dbReference>
<dbReference type="AlphaFoldDB" id="A0A2H3CS35"/>
<gene>
    <name evidence="2" type="ORF">ARMGADRAFT_1093636</name>
</gene>
<keyword evidence="3" id="KW-1185">Reference proteome</keyword>
<evidence type="ECO:0000313" key="3">
    <source>
        <dbReference type="Proteomes" id="UP000217790"/>
    </source>
</evidence>
<feature type="region of interest" description="Disordered" evidence="1">
    <location>
        <begin position="142"/>
        <end position="169"/>
    </location>
</feature>
<evidence type="ECO:0000313" key="2">
    <source>
        <dbReference type="EMBL" id="PBK78943.1"/>
    </source>
</evidence>
<dbReference type="EMBL" id="KZ293950">
    <property type="protein sequence ID" value="PBK78943.1"/>
    <property type="molecule type" value="Genomic_DNA"/>
</dbReference>